<dbReference type="PANTHER" id="PTHR23048:SF0">
    <property type="entry name" value="CALMODULIN LIKE 3"/>
    <property type="match status" value="1"/>
</dbReference>
<reference evidence="4 6" key="2">
    <citation type="journal article" date="2013" name="Nature">
        <title>Insights into bilaterian evolution from three spiralian genomes.</title>
        <authorList>
            <person name="Simakov O."/>
            <person name="Marletaz F."/>
            <person name="Cho S.J."/>
            <person name="Edsinger-Gonzales E."/>
            <person name="Havlak P."/>
            <person name="Hellsten U."/>
            <person name="Kuo D.H."/>
            <person name="Larsson T."/>
            <person name="Lv J."/>
            <person name="Arendt D."/>
            <person name="Savage R."/>
            <person name="Osoegawa K."/>
            <person name="de Jong P."/>
            <person name="Grimwood J."/>
            <person name="Chapman J.A."/>
            <person name="Shapiro H."/>
            <person name="Aerts A."/>
            <person name="Otillar R.P."/>
            <person name="Terry A.Y."/>
            <person name="Boore J.L."/>
            <person name="Grigoriev I.V."/>
            <person name="Lindberg D.R."/>
            <person name="Seaver E.C."/>
            <person name="Weisblat D.A."/>
            <person name="Putnam N.H."/>
            <person name="Rokhsar D.S."/>
        </authorList>
    </citation>
    <scope>NUCLEOTIDE SEQUENCE</scope>
</reference>
<dbReference type="OrthoDB" id="26525at2759"/>
<dbReference type="STRING" id="6412.T1FMC9"/>
<keyword evidence="1" id="KW-0677">Repeat</keyword>
<dbReference type="EMBL" id="AMQM01001337">
    <property type="status" value="NOT_ANNOTATED_CDS"/>
    <property type="molecule type" value="Genomic_DNA"/>
</dbReference>
<dbReference type="PANTHER" id="PTHR23048">
    <property type="entry name" value="MYOSIN LIGHT CHAIN 1, 3"/>
    <property type="match status" value="1"/>
</dbReference>
<dbReference type="AlphaFoldDB" id="T1FMC9"/>
<dbReference type="Proteomes" id="UP000015101">
    <property type="component" value="Unassembled WGS sequence"/>
</dbReference>
<dbReference type="eggNOG" id="KOG0027">
    <property type="taxonomic scope" value="Eukaryota"/>
</dbReference>
<dbReference type="GeneID" id="20209978"/>
<evidence type="ECO:0000256" key="2">
    <source>
        <dbReference type="ARBA" id="ARBA00022837"/>
    </source>
</evidence>
<dbReference type="PROSITE" id="PS50222">
    <property type="entry name" value="EF_HAND_2"/>
    <property type="match status" value="3"/>
</dbReference>
<reference evidence="5" key="3">
    <citation type="submission" date="2015-06" db="UniProtKB">
        <authorList>
            <consortium name="EnsemblMetazoa"/>
        </authorList>
    </citation>
    <scope>IDENTIFICATION</scope>
</reference>
<dbReference type="HOGENOM" id="CLU_061288_2_1_1"/>
<dbReference type="Pfam" id="PF13499">
    <property type="entry name" value="EF-hand_7"/>
    <property type="match status" value="2"/>
</dbReference>
<evidence type="ECO:0000313" key="6">
    <source>
        <dbReference type="Proteomes" id="UP000015101"/>
    </source>
</evidence>
<gene>
    <name evidence="5" type="primary">20209978</name>
    <name evidence="4" type="ORF">HELRODRAFT_185069</name>
</gene>
<dbReference type="Gene3D" id="1.10.238.10">
    <property type="entry name" value="EF-hand"/>
    <property type="match status" value="2"/>
</dbReference>
<evidence type="ECO:0000259" key="3">
    <source>
        <dbReference type="PROSITE" id="PS50222"/>
    </source>
</evidence>
<dbReference type="SMART" id="SM00054">
    <property type="entry name" value="EFh"/>
    <property type="match status" value="4"/>
</dbReference>
<dbReference type="GO" id="GO:0043226">
    <property type="term" value="C:organelle"/>
    <property type="evidence" value="ECO:0007669"/>
    <property type="project" value="UniProtKB-ARBA"/>
</dbReference>
<dbReference type="InterPro" id="IPR050230">
    <property type="entry name" value="CALM/Myosin/TropC-like"/>
</dbReference>
<dbReference type="InterPro" id="IPR002048">
    <property type="entry name" value="EF_hand_dom"/>
</dbReference>
<protein>
    <recommendedName>
        <fullName evidence="3">EF-hand domain-containing protein</fullName>
    </recommendedName>
</protein>
<feature type="domain" description="EF-hand" evidence="3">
    <location>
        <begin position="2"/>
        <end position="37"/>
    </location>
</feature>
<dbReference type="EnsemblMetazoa" id="HelroT185069">
    <property type="protein sequence ID" value="HelroP185069"/>
    <property type="gene ID" value="HelroG185069"/>
</dbReference>
<keyword evidence="2" id="KW-0106">Calcium</keyword>
<keyword evidence="6" id="KW-1185">Reference proteome</keyword>
<dbReference type="InterPro" id="IPR018247">
    <property type="entry name" value="EF_Hand_1_Ca_BS"/>
</dbReference>
<dbReference type="GO" id="GO:0005509">
    <property type="term" value="F:calcium ion binding"/>
    <property type="evidence" value="ECO:0007669"/>
    <property type="project" value="InterPro"/>
</dbReference>
<evidence type="ECO:0000256" key="1">
    <source>
        <dbReference type="ARBA" id="ARBA00022737"/>
    </source>
</evidence>
<dbReference type="RefSeq" id="XP_009025391.1">
    <property type="nucleotide sequence ID" value="XM_009027143.1"/>
</dbReference>
<feature type="domain" description="EF-hand" evidence="3">
    <location>
        <begin position="75"/>
        <end position="110"/>
    </location>
</feature>
<dbReference type="CDD" id="cd00051">
    <property type="entry name" value="EFh"/>
    <property type="match status" value="1"/>
</dbReference>
<dbReference type="KEGG" id="hro:HELRODRAFT_185069"/>
<sequence>MASRDDFIQLFKLADKDNSGHLTLNELFDEMRKLGYRGTDDVLKSYFATADTSKDKKLNLEEFITSMSKAPPHVHRVALMRRVFAKFDKNGNGTLDKKELQNATAMLGDKFNDEDTAILMSIIDKDNSDTVDTEEFIQAFIEMRK</sequence>
<dbReference type="PROSITE" id="PS00018">
    <property type="entry name" value="EF_HAND_1"/>
    <property type="match status" value="4"/>
</dbReference>
<name>T1FMC9_HELRO</name>
<accession>T1FMC9</accession>
<dbReference type="InterPro" id="IPR011992">
    <property type="entry name" value="EF-hand-dom_pair"/>
</dbReference>
<proteinExistence type="predicted"/>
<dbReference type="SUPFAM" id="SSF47473">
    <property type="entry name" value="EF-hand"/>
    <property type="match status" value="1"/>
</dbReference>
<dbReference type="FunFam" id="1.10.238.10:FF:000178">
    <property type="entry name" value="Calmodulin-2 A"/>
    <property type="match status" value="1"/>
</dbReference>
<dbReference type="CTD" id="20209978"/>
<evidence type="ECO:0000313" key="5">
    <source>
        <dbReference type="EnsemblMetazoa" id="HelroP185069"/>
    </source>
</evidence>
<organism evidence="5 6">
    <name type="scientific">Helobdella robusta</name>
    <name type="common">Californian leech</name>
    <dbReference type="NCBI Taxonomy" id="6412"/>
    <lineage>
        <taxon>Eukaryota</taxon>
        <taxon>Metazoa</taxon>
        <taxon>Spiralia</taxon>
        <taxon>Lophotrochozoa</taxon>
        <taxon>Annelida</taxon>
        <taxon>Clitellata</taxon>
        <taxon>Hirudinea</taxon>
        <taxon>Rhynchobdellida</taxon>
        <taxon>Glossiphoniidae</taxon>
        <taxon>Helobdella</taxon>
    </lineage>
</organism>
<feature type="domain" description="EF-hand" evidence="3">
    <location>
        <begin position="38"/>
        <end position="73"/>
    </location>
</feature>
<reference evidence="6" key="1">
    <citation type="submission" date="2012-12" db="EMBL/GenBank/DDBJ databases">
        <authorList>
            <person name="Hellsten U."/>
            <person name="Grimwood J."/>
            <person name="Chapman J.A."/>
            <person name="Shapiro H."/>
            <person name="Aerts A."/>
            <person name="Otillar R.P."/>
            <person name="Terry A.Y."/>
            <person name="Boore J.L."/>
            <person name="Simakov O."/>
            <person name="Marletaz F."/>
            <person name="Cho S.-J."/>
            <person name="Edsinger-Gonzales E."/>
            <person name="Havlak P."/>
            <person name="Kuo D.-H."/>
            <person name="Larsson T."/>
            <person name="Lv J."/>
            <person name="Arendt D."/>
            <person name="Savage R."/>
            <person name="Osoegawa K."/>
            <person name="de Jong P."/>
            <person name="Lindberg D.R."/>
            <person name="Seaver E.C."/>
            <person name="Weisblat D.A."/>
            <person name="Putnam N.H."/>
            <person name="Grigoriev I.V."/>
            <person name="Rokhsar D.S."/>
        </authorList>
    </citation>
    <scope>NUCLEOTIDE SEQUENCE</scope>
</reference>
<dbReference type="InParanoid" id="T1FMC9"/>
<evidence type="ECO:0000313" key="4">
    <source>
        <dbReference type="EMBL" id="ESN96164.1"/>
    </source>
</evidence>
<dbReference type="EMBL" id="KB097495">
    <property type="protein sequence ID" value="ESN96164.1"/>
    <property type="molecule type" value="Genomic_DNA"/>
</dbReference>